<keyword evidence="1" id="KW-0812">Transmembrane</keyword>
<dbReference type="AlphaFoldDB" id="H1V7L6"/>
<proteinExistence type="predicted"/>
<organism evidence="2 3">
    <name type="scientific">Colletotrichum higginsianum (strain IMI 349063)</name>
    <name type="common">Crucifer anthracnose fungus</name>
    <dbReference type="NCBI Taxonomy" id="759273"/>
    <lineage>
        <taxon>Eukaryota</taxon>
        <taxon>Fungi</taxon>
        <taxon>Dikarya</taxon>
        <taxon>Ascomycota</taxon>
        <taxon>Pezizomycotina</taxon>
        <taxon>Sordariomycetes</taxon>
        <taxon>Hypocreomycetidae</taxon>
        <taxon>Glomerellales</taxon>
        <taxon>Glomerellaceae</taxon>
        <taxon>Colletotrichum</taxon>
        <taxon>Colletotrichum destructivum species complex</taxon>
    </lineage>
</organism>
<accession>H1V7L6</accession>
<evidence type="ECO:0000313" key="2">
    <source>
        <dbReference type="EMBL" id="CCF36218.1"/>
    </source>
</evidence>
<name>H1V7L6_COLHI</name>
<gene>
    <name evidence="2" type="ORF">CH063_07838</name>
</gene>
<reference evidence="3" key="1">
    <citation type="journal article" date="2012" name="Nat. Genet.">
        <title>Lifestyle transitions in plant pathogenic Colletotrichum fungi deciphered by genome and transcriptome analyses.</title>
        <authorList>
            <person name="O'Connell R.J."/>
            <person name="Thon M.R."/>
            <person name="Hacquard S."/>
            <person name="Amyotte S.G."/>
            <person name="Kleemann J."/>
            <person name="Torres M.F."/>
            <person name="Damm U."/>
            <person name="Buiate E.A."/>
            <person name="Epstein L."/>
            <person name="Alkan N."/>
            <person name="Altmueller J."/>
            <person name="Alvarado-Balderrama L."/>
            <person name="Bauser C.A."/>
            <person name="Becker C."/>
            <person name="Birren B.W."/>
            <person name="Chen Z."/>
            <person name="Choi J."/>
            <person name="Crouch J.A."/>
            <person name="Duvick J.P."/>
            <person name="Farman M.A."/>
            <person name="Gan P."/>
            <person name="Heiman D."/>
            <person name="Henrissat B."/>
            <person name="Howard R.J."/>
            <person name="Kabbage M."/>
            <person name="Koch C."/>
            <person name="Kracher B."/>
            <person name="Kubo Y."/>
            <person name="Law A.D."/>
            <person name="Lebrun M.-H."/>
            <person name="Lee Y.-H."/>
            <person name="Miyara I."/>
            <person name="Moore N."/>
            <person name="Neumann U."/>
            <person name="Nordstroem K."/>
            <person name="Panaccione D.G."/>
            <person name="Panstruga R."/>
            <person name="Place M."/>
            <person name="Proctor R.H."/>
            <person name="Prusky D."/>
            <person name="Rech G."/>
            <person name="Reinhardt R."/>
            <person name="Rollins J.A."/>
            <person name="Rounsley S."/>
            <person name="Schardl C.L."/>
            <person name="Schwartz D.C."/>
            <person name="Shenoy N."/>
            <person name="Shirasu K."/>
            <person name="Sikhakolli U.R."/>
            <person name="Stueber K."/>
            <person name="Sukno S.A."/>
            <person name="Sweigard J.A."/>
            <person name="Takano Y."/>
            <person name="Takahara H."/>
            <person name="Trail F."/>
            <person name="van der Does H.C."/>
            <person name="Voll L.M."/>
            <person name="Will I."/>
            <person name="Young S."/>
            <person name="Zeng Q."/>
            <person name="Zhang J."/>
            <person name="Zhou S."/>
            <person name="Dickman M.B."/>
            <person name="Schulze-Lefert P."/>
            <person name="Ver Loren van Themaat E."/>
            <person name="Ma L.-J."/>
            <person name="Vaillancourt L.J."/>
        </authorList>
    </citation>
    <scope>NUCLEOTIDE SEQUENCE [LARGE SCALE GENOMIC DNA]</scope>
    <source>
        <strain evidence="3">IMI 349063</strain>
    </source>
</reference>
<dbReference type="EMBL" id="CACQ02001887">
    <property type="protein sequence ID" value="CCF36218.1"/>
    <property type="molecule type" value="Genomic_DNA"/>
</dbReference>
<keyword evidence="1" id="KW-1133">Transmembrane helix</keyword>
<evidence type="ECO:0000256" key="1">
    <source>
        <dbReference type="SAM" id="Phobius"/>
    </source>
</evidence>
<keyword evidence="1" id="KW-0472">Membrane</keyword>
<dbReference type="VEuPathDB" id="FungiDB:CH63R_08288"/>
<dbReference type="HOGENOM" id="CLU_2904075_0_0_1"/>
<protein>
    <submittedName>
        <fullName evidence="2">Uncharacterized protein</fullName>
    </submittedName>
</protein>
<dbReference type="Proteomes" id="UP000007174">
    <property type="component" value="Unassembled WGS sequence"/>
</dbReference>
<evidence type="ECO:0000313" key="3">
    <source>
        <dbReference type="Proteomes" id="UP000007174"/>
    </source>
</evidence>
<sequence>MNAFAYIFTAWVPIFTFPANLQPYIVTGNYITAGFGAAAAITVLVIRRFYNRDLQKKQILKV</sequence>
<feature type="transmembrane region" description="Helical" evidence="1">
    <location>
        <begin position="31"/>
        <end position="50"/>
    </location>
</feature>